<feature type="compositionally biased region" description="Polar residues" evidence="1">
    <location>
        <begin position="22"/>
        <end position="37"/>
    </location>
</feature>
<dbReference type="KEGG" id="rha:RHA1_ro05672"/>
<dbReference type="EMBL" id="CP000431">
    <property type="protein sequence ID" value="ABG97451.1"/>
    <property type="molecule type" value="Genomic_DNA"/>
</dbReference>
<feature type="region of interest" description="Disordered" evidence="1">
    <location>
        <begin position="61"/>
        <end position="117"/>
    </location>
</feature>
<evidence type="ECO:0000313" key="3">
    <source>
        <dbReference type="Proteomes" id="UP000008710"/>
    </source>
</evidence>
<dbReference type="AlphaFoldDB" id="Q0S4T5"/>
<name>Q0S4T5_RHOJR</name>
<evidence type="ECO:0000256" key="1">
    <source>
        <dbReference type="SAM" id="MobiDB-lite"/>
    </source>
</evidence>
<dbReference type="Proteomes" id="UP000008710">
    <property type="component" value="Chromosome"/>
</dbReference>
<reference evidence="3" key="1">
    <citation type="journal article" date="2006" name="Proc. Natl. Acad. Sci. U.S.A.">
        <title>The complete genome of Rhodococcus sp. RHA1 provides insights into a catabolic powerhouse.</title>
        <authorList>
            <person name="McLeod M.P."/>
            <person name="Warren R.L."/>
            <person name="Hsiao W.W.L."/>
            <person name="Araki N."/>
            <person name="Myhre M."/>
            <person name="Fernandes C."/>
            <person name="Miyazawa D."/>
            <person name="Wong W."/>
            <person name="Lillquist A.L."/>
            <person name="Wang D."/>
            <person name="Dosanjh M."/>
            <person name="Hara H."/>
            <person name="Petrescu A."/>
            <person name="Morin R.D."/>
            <person name="Yang G."/>
            <person name="Stott J.M."/>
            <person name="Schein J.E."/>
            <person name="Shin H."/>
            <person name="Smailus D."/>
            <person name="Siddiqui A.S."/>
            <person name="Marra M.A."/>
            <person name="Jones S.J.M."/>
            <person name="Holt R."/>
            <person name="Brinkman F.S.L."/>
            <person name="Miyauchi K."/>
            <person name="Fukuda M."/>
            <person name="Davies J.E."/>
            <person name="Mohn W.W."/>
            <person name="Eltis L.D."/>
        </authorList>
    </citation>
    <scope>NUCLEOTIDE SEQUENCE [LARGE SCALE GENOMIC DNA]</scope>
    <source>
        <strain evidence="3">RHA1</strain>
    </source>
</reference>
<protein>
    <submittedName>
        <fullName evidence="2">Uncharacterized protein</fullName>
    </submittedName>
</protein>
<proteinExistence type="predicted"/>
<feature type="region of interest" description="Disordered" evidence="1">
    <location>
        <begin position="22"/>
        <end position="49"/>
    </location>
</feature>
<evidence type="ECO:0000313" key="2">
    <source>
        <dbReference type="EMBL" id="ABG97451.1"/>
    </source>
</evidence>
<dbReference type="HOGENOM" id="CLU_2083032_0_0_11"/>
<sequence>MTIPVEDVQTLATIDLRAWETQTQNLRPPIVNHTSGRLSPPGRTRAGQGMKLAYTPGATGATIPSGAHCQPRVGIPADERRPRSSRNRPRLTLHRRKRRDADDRGIPPCEYLSTSRG</sequence>
<gene>
    <name evidence="2" type="ordered locus">RHA1_ro05672</name>
</gene>
<organism evidence="2 3">
    <name type="scientific">Rhodococcus jostii (strain RHA1)</name>
    <dbReference type="NCBI Taxonomy" id="101510"/>
    <lineage>
        <taxon>Bacteria</taxon>
        <taxon>Bacillati</taxon>
        <taxon>Actinomycetota</taxon>
        <taxon>Actinomycetes</taxon>
        <taxon>Mycobacteriales</taxon>
        <taxon>Nocardiaceae</taxon>
        <taxon>Rhodococcus</taxon>
    </lineage>
</organism>
<accession>Q0S4T5</accession>
<feature type="compositionally biased region" description="Basic residues" evidence="1">
    <location>
        <begin position="83"/>
        <end position="98"/>
    </location>
</feature>